<dbReference type="GO" id="GO:0016491">
    <property type="term" value="F:oxidoreductase activity"/>
    <property type="evidence" value="ECO:0007669"/>
    <property type="project" value="TreeGrafter"/>
</dbReference>
<dbReference type="Gene3D" id="1.25.10.10">
    <property type="entry name" value="Leucine-rich Repeat Variant"/>
    <property type="match status" value="2"/>
</dbReference>
<dbReference type="AlphaFoldDB" id="F8F3D3"/>
<accession>F8F3D3</accession>
<evidence type="ECO:0000313" key="2">
    <source>
        <dbReference type="Proteomes" id="UP000000503"/>
    </source>
</evidence>
<dbReference type="EMBL" id="CP002868">
    <property type="protein sequence ID" value="AEJ19509.1"/>
    <property type="molecule type" value="Genomic_DNA"/>
</dbReference>
<dbReference type="PANTHER" id="PTHR12697">
    <property type="entry name" value="PBS LYASE HEAT-LIKE PROTEIN"/>
    <property type="match status" value="1"/>
</dbReference>
<dbReference type="InterPro" id="IPR011989">
    <property type="entry name" value="ARM-like"/>
</dbReference>
<dbReference type="PANTHER" id="PTHR12697:SF5">
    <property type="entry name" value="DEOXYHYPUSINE HYDROXYLASE"/>
    <property type="match status" value="1"/>
</dbReference>
<dbReference type="HOGENOM" id="CLU_035419_0_0_12"/>
<dbReference type="eggNOG" id="COG1413">
    <property type="taxonomic scope" value="Bacteria"/>
</dbReference>
<dbReference type="Pfam" id="PF13646">
    <property type="entry name" value="HEAT_2"/>
    <property type="match status" value="1"/>
</dbReference>
<proteinExistence type="predicted"/>
<reference evidence="2" key="1">
    <citation type="journal article" date="2013" name="Stand. Genomic Sci.">
        <title>Genome sequence of the thermophilic fresh-water bacterium Spirochaeta caldaria type strain (H1(T)), reclassification of Spirochaeta caldaria, Spirochaeta stenostrepta, and Spirochaeta zuelzerae in the genus Treponema as Treponema caldaria comb. nov., Treponema stenostrepta comb. nov., and Treponema zuelzerae comb. nov., and emendation of the genus Treponema.</title>
        <authorList>
            <person name="Abt B."/>
            <person name="Goker M."/>
            <person name="Scheuner C."/>
            <person name="Han C."/>
            <person name="Lu M."/>
            <person name="Misra M."/>
            <person name="Lapidus A."/>
            <person name="Nolan M."/>
            <person name="Lucas S."/>
            <person name="Hammon N."/>
            <person name="Deshpande S."/>
            <person name="Cheng J.F."/>
            <person name="Tapia R."/>
            <person name="Goodwin L.A."/>
            <person name="Pitluck S."/>
            <person name="Liolios K."/>
            <person name="Pagani I."/>
            <person name="Ivanova N."/>
            <person name="Mavromatis K."/>
            <person name="Mikhailova N."/>
            <person name="Huntemann M."/>
            <person name="Pati A."/>
            <person name="Chen A."/>
            <person name="Palaniappan K."/>
            <person name="Land M."/>
            <person name="Hauser L."/>
            <person name="Jeffries C.D."/>
            <person name="Rohde M."/>
            <person name="Spring S."/>
            <person name="Gronow S."/>
            <person name="Detter J.C."/>
            <person name="Bristow J."/>
            <person name="Eisen J.A."/>
            <person name="Markowitz V."/>
            <person name="Hugenholtz P."/>
            <person name="Kyrpides N.C."/>
            <person name="Woyke T."/>
            <person name="Klenk H.P."/>
        </authorList>
    </citation>
    <scope>NUCLEOTIDE SEQUENCE</scope>
    <source>
        <strain evidence="2">ATCC 51460 / DSM 7334 / H1</strain>
    </source>
</reference>
<dbReference type="Proteomes" id="UP000000503">
    <property type="component" value="Chromosome"/>
</dbReference>
<evidence type="ECO:0000313" key="1">
    <source>
        <dbReference type="EMBL" id="AEJ19509.1"/>
    </source>
</evidence>
<dbReference type="InterPro" id="IPR004155">
    <property type="entry name" value="PBS_lyase_HEAT"/>
</dbReference>
<dbReference type="SUPFAM" id="SSF48371">
    <property type="entry name" value="ARM repeat"/>
    <property type="match status" value="1"/>
</dbReference>
<organism evidence="1 2">
    <name type="scientific">Gracilinema caldarium (strain ATCC 51460 / DSM 7334 / H1)</name>
    <name type="common">Treponema caldarium</name>
    <dbReference type="NCBI Taxonomy" id="744872"/>
    <lineage>
        <taxon>Bacteria</taxon>
        <taxon>Pseudomonadati</taxon>
        <taxon>Spirochaetota</taxon>
        <taxon>Spirochaetia</taxon>
        <taxon>Spirochaetales</taxon>
        <taxon>Breznakiellaceae</taxon>
        <taxon>Gracilinema</taxon>
    </lineage>
</organism>
<dbReference type="KEGG" id="scd:Spica_1363"/>
<dbReference type="STRING" id="744872.Spica_1363"/>
<dbReference type="OrthoDB" id="356486at2"/>
<keyword evidence="2" id="KW-1185">Reference proteome</keyword>
<name>F8F3D3_GRAC1</name>
<gene>
    <name evidence="1" type="ordered locus">Spica_1363</name>
</gene>
<dbReference type="RefSeq" id="WP_013968819.1">
    <property type="nucleotide sequence ID" value="NC_015732.1"/>
</dbReference>
<dbReference type="SMART" id="SM00567">
    <property type="entry name" value="EZ_HEAT"/>
    <property type="match status" value="4"/>
</dbReference>
<dbReference type="InterPro" id="IPR016024">
    <property type="entry name" value="ARM-type_fold"/>
</dbReference>
<sequence length="452" mass="50287">MRQKLYFFISIFILFFPRLFMFAQETSIIDKQRDIIRYGTETEIANLIATLRKDNATYLNDELITIANITKNVKILTGVFSFFTEQNKSGLEQKAIEIIQNRYDEQKETVRSAIEYVGAIKAQAALKSLQDILNTEDKSFINSAIRSIGKIASSSSAHQKKDIADFLINFYKTKELSDDDKNAIIYALGETGVSETIDFIADIATNPDERPFRKMTALEALGKIRDEKGLNAIIQGAQDSDPNVRASAISSLGSFSDKKVEPLILEAFRDSFYKTRLAAAKAAEERALASAIPYLKFRAANDEVAAVKEASVKALGKIANNEAIAALVELFSKKNSPDTIKIMAAQMLMSIDATKYGPDIIKSYQEAKQQKQKTLQAGLAKVLGEGKSSNLKNLAQELLRSTDVVELSYGLQLVKNNQFTDLEELIRPLLDEKKYGSLAIKAKETLEAMNLK</sequence>
<protein>
    <submittedName>
        <fullName evidence="1">HEAT domain containing protein</fullName>
    </submittedName>
</protein>